<reference evidence="2" key="1">
    <citation type="journal article" date="2023" name="Insect Mol. Biol.">
        <title>Genome sequencing provides insights into the evolution of gene families encoding plant cell wall-degrading enzymes in longhorned beetles.</title>
        <authorList>
            <person name="Shin N.R."/>
            <person name="Okamura Y."/>
            <person name="Kirsch R."/>
            <person name="Pauchet Y."/>
        </authorList>
    </citation>
    <scope>NUCLEOTIDE SEQUENCE</scope>
    <source>
        <strain evidence="2">AMC_N1</strain>
    </source>
</reference>
<evidence type="ECO:0000259" key="1">
    <source>
        <dbReference type="Pfam" id="PF17906"/>
    </source>
</evidence>
<dbReference type="Proteomes" id="UP001162162">
    <property type="component" value="Unassembled WGS sequence"/>
</dbReference>
<dbReference type="GO" id="GO:0006303">
    <property type="term" value="P:double-strand break repair via nonhomologous end joining"/>
    <property type="evidence" value="ECO:0007669"/>
    <property type="project" value="TreeGrafter"/>
</dbReference>
<evidence type="ECO:0000313" key="3">
    <source>
        <dbReference type="Proteomes" id="UP001162162"/>
    </source>
</evidence>
<dbReference type="GO" id="GO:0000729">
    <property type="term" value="P:DNA double-strand break processing"/>
    <property type="evidence" value="ECO:0007669"/>
    <property type="project" value="TreeGrafter"/>
</dbReference>
<organism evidence="2 3">
    <name type="scientific">Aromia moschata</name>
    <dbReference type="NCBI Taxonomy" id="1265417"/>
    <lineage>
        <taxon>Eukaryota</taxon>
        <taxon>Metazoa</taxon>
        <taxon>Ecdysozoa</taxon>
        <taxon>Arthropoda</taxon>
        <taxon>Hexapoda</taxon>
        <taxon>Insecta</taxon>
        <taxon>Pterygota</taxon>
        <taxon>Neoptera</taxon>
        <taxon>Endopterygota</taxon>
        <taxon>Coleoptera</taxon>
        <taxon>Polyphaga</taxon>
        <taxon>Cucujiformia</taxon>
        <taxon>Chrysomeloidea</taxon>
        <taxon>Cerambycidae</taxon>
        <taxon>Cerambycinae</taxon>
        <taxon>Callichromatini</taxon>
        <taxon>Aromia</taxon>
    </lineage>
</organism>
<dbReference type="GO" id="GO:0046975">
    <property type="term" value="F:histone H3K36 methyltransferase activity"/>
    <property type="evidence" value="ECO:0007669"/>
    <property type="project" value="TreeGrafter"/>
</dbReference>
<dbReference type="GO" id="GO:0005634">
    <property type="term" value="C:nucleus"/>
    <property type="evidence" value="ECO:0007669"/>
    <property type="project" value="TreeGrafter"/>
</dbReference>
<sequence>MGDQNIGDIYEVCKLSNETGNIAPDLATLWRRDLEGRFCFRLGHSATDTFAKLQHAHGDSVFLRAQVFRWFKAFSEERESIANEPRSGRLSSSRIYENVDRMRILCVQIRDSRMAHALVRSRADQARLNAELKRIEKEHQADMRLMDRKMQKFRSKYCKQTPVTQ</sequence>
<gene>
    <name evidence="2" type="ORF">NQ318_003363</name>
</gene>
<dbReference type="GO" id="GO:0003697">
    <property type="term" value="F:single-stranded DNA binding"/>
    <property type="evidence" value="ECO:0007669"/>
    <property type="project" value="TreeGrafter"/>
</dbReference>
<keyword evidence="3" id="KW-1185">Reference proteome</keyword>
<dbReference type="GO" id="GO:0015074">
    <property type="term" value="P:DNA integration"/>
    <property type="evidence" value="ECO:0007669"/>
    <property type="project" value="TreeGrafter"/>
</dbReference>
<name>A0AAV8YAP4_9CUCU</name>
<dbReference type="PANTHER" id="PTHR46060">
    <property type="entry name" value="MARINER MOS1 TRANSPOSASE-LIKE PROTEIN"/>
    <property type="match status" value="1"/>
</dbReference>
<dbReference type="GO" id="GO:0031297">
    <property type="term" value="P:replication fork processing"/>
    <property type="evidence" value="ECO:0007669"/>
    <property type="project" value="TreeGrafter"/>
</dbReference>
<dbReference type="GO" id="GO:0000793">
    <property type="term" value="C:condensed chromosome"/>
    <property type="evidence" value="ECO:0007669"/>
    <property type="project" value="TreeGrafter"/>
</dbReference>
<dbReference type="InterPro" id="IPR041426">
    <property type="entry name" value="Mos1_HTH"/>
</dbReference>
<dbReference type="Gene3D" id="1.10.10.1450">
    <property type="match status" value="1"/>
</dbReference>
<dbReference type="GO" id="GO:0035861">
    <property type="term" value="C:site of double-strand break"/>
    <property type="evidence" value="ECO:0007669"/>
    <property type="project" value="TreeGrafter"/>
</dbReference>
<feature type="non-terminal residue" evidence="2">
    <location>
        <position position="165"/>
    </location>
</feature>
<proteinExistence type="predicted"/>
<dbReference type="AlphaFoldDB" id="A0AAV8YAP4"/>
<comment type="caution">
    <text evidence="2">The sequence shown here is derived from an EMBL/GenBank/DDBJ whole genome shotgun (WGS) entry which is preliminary data.</text>
</comment>
<dbReference type="EMBL" id="JAPWTK010000145">
    <property type="protein sequence ID" value="KAJ8948030.1"/>
    <property type="molecule type" value="Genomic_DNA"/>
</dbReference>
<evidence type="ECO:0000313" key="2">
    <source>
        <dbReference type="EMBL" id="KAJ8948030.1"/>
    </source>
</evidence>
<feature type="domain" description="Mos1 transposase HTH" evidence="1">
    <location>
        <begin position="38"/>
        <end position="76"/>
    </location>
</feature>
<dbReference type="PANTHER" id="PTHR46060:SF2">
    <property type="entry name" value="HISTONE-LYSINE N-METHYLTRANSFERASE SETMAR"/>
    <property type="match status" value="1"/>
</dbReference>
<dbReference type="Pfam" id="PF17906">
    <property type="entry name" value="HTH_48"/>
    <property type="match status" value="1"/>
</dbReference>
<dbReference type="InterPro" id="IPR052709">
    <property type="entry name" value="Transposase-MT_Hybrid"/>
</dbReference>
<dbReference type="GO" id="GO:0000014">
    <property type="term" value="F:single-stranded DNA endodeoxyribonuclease activity"/>
    <property type="evidence" value="ECO:0007669"/>
    <property type="project" value="TreeGrafter"/>
</dbReference>
<protein>
    <recommendedName>
        <fullName evidence="1">Mos1 transposase HTH domain-containing protein</fullName>
    </recommendedName>
</protein>
<dbReference type="GO" id="GO:0042800">
    <property type="term" value="F:histone H3K4 methyltransferase activity"/>
    <property type="evidence" value="ECO:0007669"/>
    <property type="project" value="TreeGrafter"/>
</dbReference>
<dbReference type="GO" id="GO:0003690">
    <property type="term" value="F:double-stranded DNA binding"/>
    <property type="evidence" value="ECO:0007669"/>
    <property type="project" value="TreeGrafter"/>
</dbReference>
<dbReference type="GO" id="GO:0044774">
    <property type="term" value="P:mitotic DNA integrity checkpoint signaling"/>
    <property type="evidence" value="ECO:0007669"/>
    <property type="project" value="TreeGrafter"/>
</dbReference>
<accession>A0AAV8YAP4</accession>
<dbReference type="GO" id="GO:0044547">
    <property type="term" value="F:DNA topoisomerase binding"/>
    <property type="evidence" value="ECO:0007669"/>
    <property type="project" value="TreeGrafter"/>
</dbReference>